<keyword evidence="1" id="KW-1133">Transmembrane helix</keyword>
<dbReference type="InterPro" id="IPR011528">
    <property type="entry name" value="NERD"/>
</dbReference>
<comment type="caution">
    <text evidence="3">The sequence shown here is derived from an EMBL/GenBank/DDBJ whole genome shotgun (WGS) entry which is preliminary data.</text>
</comment>
<dbReference type="RefSeq" id="WP_198124379.1">
    <property type="nucleotide sequence ID" value="NZ_JAECZC010000013.1"/>
</dbReference>
<dbReference type="Proteomes" id="UP000632766">
    <property type="component" value="Unassembled WGS sequence"/>
</dbReference>
<sequence>MMYKSKEKIQVGDFVRKLGQQRRQQALLHYLGVIGALLSVELLFNVLGTSGLGILFYVVGFVSAYYLYSNGNKLMRRATDAHNGAAAENEVAKELSLLERKQWQLEYNLKIQRWGDADVVLRSPCGHWYVIDVKSHKGTKVYENGRLKKRFGNKIYDFKEGDIIAKVKGQAAAVARKKGASWVTPLLCFTQSDIDIPGNQAKGVHIVTKNDLINTLLRLER</sequence>
<evidence type="ECO:0000259" key="2">
    <source>
        <dbReference type="Pfam" id="PF08378"/>
    </source>
</evidence>
<protein>
    <submittedName>
        <fullName evidence="3">NERD domain-containing protein</fullName>
    </submittedName>
</protein>
<evidence type="ECO:0000256" key="1">
    <source>
        <dbReference type="SAM" id="Phobius"/>
    </source>
</evidence>
<dbReference type="EMBL" id="JAECZC010000013">
    <property type="protein sequence ID" value="MBH8562461.1"/>
    <property type="molecule type" value="Genomic_DNA"/>
</dbReference>
<keyword evidence="4" id="KW-1185">Reference proteome</keyword>
<evidence type="ECO:0000313" key="4">
    <source>
        <dbReference type="Proteomes" id="UP000632766"/>
    </source>
</evidence>
<accession>A0A8J7LAD2</accession>
<organism evidence="3 4">
    <name type="scientific">Amazonocrinis nigriterrae CENA67</name>
    <dbReference type="NCBI Taxonomy" id="2794033"/>
    <lineage>
        <taxon>Bacteria</taxon>
        <taxon>Bacillati</taxon>
        <taxon>Cyanobacteriota</taxon>
        <taxon>Cyanophyceae</taxon>
        <taxon>Nostocales</taxon>
        <taxon>Nostocaceae</taxon>
        <taxon>Amazonocrinis</taxon>
        <taxon>Amazonocrinis nigriterrae</taxon>
    </lineage>
</organism>
<dbReference type="Pfam" id="PF08378">
    <property type="entry name" value="NERD"/>
    <property type="match status" value="1"/>
</dbReference>
<name>A0A8J7LAD2_9NOST</name>
<dbReference type="AlphaFoldDB" id="A0A8J7LAD2"/>
<gene>
    <name evidence="3" type="ORF">I8748_09785</name>
</gene>
<keyword evidence="1" id="KW-0812">Transmembrane</keyword>
<evidence type="ECO:0000313" key="3">
    <source>
        <dbReference type="EMBL" id="MBH8562461.1"/>
    </source>
</evidence>
<reference evidence="3 4" key="1">
    <citation type="journal article" date="2021" name="Int. J. Syst. Evol. Microbiol.">
        <title>Amazonocrinis nigriterrae gen. nov., sp. nov., Atlanticothrix silvestris gen. nov., sp. nov. and Dendronalium phyllosphericum gen. nov., sp. nov., nostocacean cyanobacteria from Brazilian environments.</title>
        <authorList>
            <person name="Alvarenga D.O."/>
            <person name="Andreote A.P.D."/>
            <person name="Branco L.H.Z."/>
            <person name="Delbaje E."/>
            <person name="Cruz R.B."/>
            <person name="Varani A.M."/>
            <person name="Fiore M.F."/>
        </authorList>
    </citation>
    <scope>NUCLEOTIDE SEQUENCE [LARGE SCALE GENOMIC DNA]</scope>
    <source>
        <strain evidence="3 4">CENA67</strain>
    </source>
</reference>
<proteinExistence type="predicted"/>
<feature type="transmembrane region" description="Helical" evidence="1">
    <location>
        <begin position="50"/>
        <end position="68"/>
    </location>
</feature>
<feature type="transmembrane region" description="Helical" evidence="1">
    <location>
        <begin position="26"/>
        <end position="44"/>
    </location>
</feature>
<keyword evidence="1" id="KW-0472">Membrane</keyword>
<feature type="domain" description="NERD" evidence="2">
    <location>
        <begin position="84"/>
        <end position="190"/>
    </location>
</feature>